<dbReference type="InterPro" id="IPR015422">
    <property type="entry name" value="PyrdxlP-dep_Trfase_small"/>
</dbReference>
<comment type="subunit">
    <text evidence="6">Homodimer.</text>
</comment>
<dbReference type="NCBIfam" id="NF005394">
    <property type="entry name" value="PRK06939.1"/>
    <property type="match status" value="1"/>
</dbReference>
<feature type="domain" description="Aminotransferase class I/classII large" evidence="7">
    <location>
        <begin position="43"/>
        <end position="384"/>
    </location>
</feature>
<comment type="pathway">
    <text evidence="6">Amino-acid degradation; L-threonine degradation via oxydo-reductase pathway; glycine from L-threonine: step 2/2.</text>
</comment>
<feature type="binding site" evidence="6">
    <location>
        <begin position="272"/>
        <end position="273"/>
    </location>
    <ligand>
        <name>pyridoxal 5'-phosphate</name>
        <dbReference type="ChEBI" id="CHEBI:597326"/>
        <note>ligand shared between dimeric partners</note>
    </ligand>
</feature>
<evidence type="ECO:0000256" key="1">
    <source>
        <dbReference type="ARBA" id="ARBA00005189"/>
    </source>
</evidence>
<dbReference type="InterPro" id="IPR015424">
    <property type="entry name" value="PyrdxlP-dep_Trfase"/>
</dbReference>
<comment type="pathway">
    <text evidence="1">Lipid metabolism.</text>
</comment>
<evidence type="ECO:0000313" key="9">
    <source>
        <dbReference type="Proteomes" id="UP000618319"/>
    </source>
</evidence>
<keyword evidence="9" id="KW-1185">Reference proteome</keyword>
<protein>
    <recommendedName>
        <fullName evidence="6">2-amino-3-ketobutyrate coenzyme A ligase</fullName>
        <shortName evidence="6">AKB ligase</shortName>
        <ecNumber evidence="6">2.3.1.29</ecNumber>
    </recommendedName>
    <alternativeName>
        <fullName evidence="6">Glycine acetyltransferase</fullName>
    </alternativeName>
</protein>
<comment type="cofactor">
    <cofactor evidence="6">
        <name>pyridoxal 5'-phosphate</name>
        <dbReference type="ChEBI" id="CHEBI:597326"/>
    </cofactor>
    <text evidence="6">Binds 1 pyridoxal phosphate per subunit.</text>
</comment>
<sequence length="396" mass="43154">MFTTLKPELEKELAAIKDAGLYKEERIIVTPQGADIKVSTGQEVINFCANNYLGLSSHPKVTEAAKKAIDSHGYGMSSVRFICGTQDIHKELEAKISKFLGTEDTILYAAAFDANGGVFEPLLGAEDAIISDELNHASIIDGVRLCKAQRFRYKNCDMEDLEAQLKAASEARHRIIVTDGAFSMDGSVAPLDKICDLADKYEALVMIDESHCSGFIGKTGRGTHELFNVIDRVDIITGTLGKALGGASGGFTSGRKEIIDMLRQRSRPYLFSNTLAPAIAGASVAVLDMLSETTELRDKLENNTTYFREKMTAAGFDIKSGFHPIVPVMLYDAKLAQEFAAKMLEEGIYVIGFYYPVVPQGKARIRVQISAAHETEHLDKAIAAFTKVGKALGVIQ</sequence>
<proteinExistence type="inferred from homology"/>
<evidence type="ECO:0000256" key="3">
    <source>
        <dbReference type="ARBA" id="ARBA00022679"/>
    </source>
</evidence>
<feature type="binding site" evidence="6">
    <location>
        <position position="136"/>
    </location>
    <ligand>
        <name>substrate</name>
    </ligand>
</feature>
<evidence type="ECO:0000256" key="5">
    <source>
        <dbReference type="ARBA" id="ARBA00023315"/>
    </source>
</evidence>
<dbReference type="CDD" id="cd06454">
    <property type="entry name" value="KBL_like"/>
    <property type="match status" value="1"/>
</dbReference>
<dbReference type="Proteomes" id="UP000618319">
    <property type="component" value="Unassembled WGS sequence"/>
</dbReference>
<keyword evidence="3 6" id="KW-0808">Transferase</keyword>
<feature type="modified residue" description="N6-(pyridoxal phosphate)lysine" evidence="6">
    <location>
        <position position="242"/>
    </location>
</feature>
<dbReference type="EC" id="2.3.1.29" evidence="6"/>
<reference evidence="8 9" key="1">
    <citation type="submission" date="2018-02" db="EMBL/GenBank/DDBJ databases">
        <title>Sphingobacterium KA21.</title>
        <authorList>
            <person name="Vasarhelyi B.M."/>
            <person name="Deshmukh S."/>
            <person name="Balint B."/>
            <person name="Kukolya J."/>
        </authorList>
    </citation>
    <scope>NUCLEOTIDE SEQUENCE [LARGE SCALE GENOMIC DNA]</scope>
    <source>
        <strain evidence="8 9">Ka21</strain>
    </source>
</reference>
<dbReference type="InterPro" id="IPR015421">
    <property type="entry name" value="PyrdxlP-dep_Trfase_major"/>
</dbReference>
<dbReference type="InterPro" id="IPR001917">
    <property type="entry name" value="Aminotrans_II_pyridoxalP_BS"/>
</dbReference>
<dbReference type="PANTHER" id="PTHR13693">
    <property type="entry name" value="CLASS II AMINOTRANSFERASE/8-AMINO-7-OXONONANOATE SYNTHASE"/>
    <property type="match status" value="1"/>
</dbReference>
<dbReference type="PROSITE" id="PS00599">
    <property type="entry name" value="AA_TRANSFER_CLASS_2"/>
    <property type="match status" value="1"/>
</dbReference>
<dbReference type="SUPFAM" id="SSF53383">
    <property type="entry name" value="PLP-dependent transferases"/>
    <property type="match status" value="1"/>
</dbReference>
<comment type="function">
    <text evidence="6">Catalyzes the cleavage of 2-amino-3-ketobutyrate to glycine and acetyl-CoA.</text>
</comment>
<dbReference type="Pfam" id="PF00155">
    <property type="entry name" value="Aminotran_1_2"/>
    <property type="match status" value="1"/>
</dbReference>
<feature type="binding site" evidence="6">
    <location>
        <position position="366"/>
    </location>
    <ligand>
        <name>substrate</name>
    </ligand>
</feature>
<keyword evidence="4 6" id="KW-0663">Pyridoxal phosphate</keyword>
<keyword evidence="5 6" id="KW-0012">Acyltransferase</keyword>
<dbReference type="RefSeq" id="WP_196939621.1">
    <property type="nucleotide sequence ID" value="NZ_MU158690.1"/>
</dbReference>
<feature type="binding site" description="in other chain" evidence="6">
    <location>
        <position position="183"/>
    </location>
    <ligand>
        <name>pyridoxal 5'-phosphate</name>
        <dbReference type="ChEBI" id="CHEBI:597326"/>
        <note>ligand shared between dimeric partners</note>
    </ligand>
</feature>
<comment type="similarity">
    <text evidence="2 6">Belongs to the class-II pyridoxal-phosphate-dependent aminotransferase family.</text>
</comment>
<evidence type="ECO:0000256" key="6">
    <source>
        <dbReference type="HAMAP-Rule" id="MF_00985"/>
    </source>
</evidence>
<accession>A0ABR9TAH0</accession>
<dbReference type="Gene3D" id="3.90.1150.10">
    <property type="entry name" value="Aspartate Aminotransferase, domain 1"/>
    <property type="match status" value="1"/>
</dbReference>
<dbReference type="EMBL" id="PSKQ01000021">
    <property type="protein sequence ID" value="MBE8721672.1"/>
    <property type="molecule type" value="Genomic_DNA"/>
</dbReference>
<evidence type="ECO:0000256" key="2">
    <source>
        <dbReference type="ARBA" id="ARBA00008392"/>
    </source>
</evidence>
<dbReference type="PANTHER" id="PTHR13693:SF102">
    <property type="entry name" value="2-AMINO-3-KETOBUTYRATE COENZYME A LIGASE, MITOCHONDRIAL"/>
    <property type="match status" value="1"/>
</dbReference>
<comment type="catalytic activity">
    <reaction evidence="6">
        <text>glycine + acetyl-CoA = (2S)-2-amino-3-oxobutanoate + CoA</text>
        <dbReference type="Rhea" id="RHEA:20736"/>
        <dbReference type="ChEBI" id="CHEBI:57287"/>
        <dbReference type="ChEBI" id="CHEBI:57288"/>
        <dbReference type="ChEBI" id="CHEBI:57305"/>
        <dbReference type="ChEBI" id="CHEBI:78948"/>
        <dbReference type="EC" id="2.3.1.29"/>
    </reaction>
</comment>
<evidence type="ECO:0000256" key="4">
    <source>
        <dbReference type="ARBA" id="ARBA00022898"/>
    </source>
</evidence>
<dbReference type="Gene3D" id="3.40.640.10">
    <property type="entry name" value="Type I PLP-dependent aspartate aminotransferase-like (Major domain)"/>
    <property type="match status" value="1"/>
</dbReference>
<comment type="caution">
    <text evidence="8">The sequence shown here is derived from an EMBL/GenBank/DDBJ whole genome shotgun (WGS) entry which is preliminary data.</text>
</comment>
<name>A0ABR9TAH0_9SPHI</name>
<comment type="caution">
    <text evidence="6">Lacks conserved residue(s) required for the propagation of feature annotation.</text>
</comment>
<dbReference type="HAMAP" id="MF_00985">
    <property type="entry name" value="2am3keto_CoA_ligase"/>
    <property type="match status" value="1"/>
</dbReference>
<feature type="binding site" description="in other chain" evidence="6">
    <location>
        <begin position="239"/>
        <end position="242"/>
    </location>
    <ligand>
        <name>pyridoxal 5'-phosphate</name>
        <dbReference type="ChEBI" id="CHEBI:597326"/>
        <note>ligand shared between dimeric partners</note>
    </ligand>
</feature>
<evidence type="ECO:0000313" key="8">
    <source>
        <dbReference type="EMBL" id="MBE8721672.1"/>
    </source>
</evidence>
<dbReference type="InterPro" id="IPR050087">
    <property type="entry name" value="AON_synthase_class-II"/>
</dbReference>
<feature type="binding site" description="in other chain" evidence="6">
    <location>
        <begin position="208"/>
        <end position="211"/>
    </location>
    <ligand>
        <name>pyridoxal 5'-phosphate</name>
        <dbReference type="ChEBI" id="CHEBI:597326"/>
        <note>ligand shared between dimeric partners</note>
    </ligand>
</feature>
<organism evidence="8 9">
    <name type="scientific">Sphingobacterium pedocola</name>
    <dbReference type="NCBI Taxonomy" id="2082722"/>
    <lineage>
        <taxon>Bacteria</taxon>
        <taxon>Pseudomonadati</taxon>
        <taxon>Bacteroidota</taxon>
        <taxon>Sphingobacteriia</taxon>
        <taxon>Sphingobacteriales</taxon>
        <taxon>Sphingobacteriaceae</taxon>
        <taxon>Sphingobacterium</taxon>
    </lineage>
</organism>
<gene>
    <name evidence="6 8" type="primary">kbl</name>
    <name evidence="8" type="ORF">C4F40_13180</name>
</gene>
<evidence type="ECO:0000259" key="7">
    <source>
        <dbReference type="Pfam" id="PF00155"/>
    </source>
</evidence>
<dbReference type="NCBIfam" id="TIGR01822">
    <property type="entry name" value="2am3keto_CoA"/>
    <property type="match status" value="1"/>
</dbReference>
<dbReference type="InterPro" id="IPR004839">
    <property type="entry name" value="Aminotransferase_I/II_large"/>
</dbReference>
<dbReference type="InterPro" id="IPR011282">
    <property type="entry name" value="2am3keto_CoA_ligase"/>
</dbReference>